<dbReference type="GO" id="GO:0006334">
    <property type="term" value="P:nucleosome assembly"/>
    <property type="evidence" value="ECO:0007669"/>
    <property type="project" value="TreeGrafter"/>
</dbReference>
<evidence type="ECO:0000256" key="7">
    <source>
        <dbReference type="SAM" id="MobiDB-lite"/>
    </source>
</evidence>
<keyword evidence="4" id="KW-0143">Chaperone</keyword>
<dbReference type="InterPro" id="IPR021644">
    <property type="entry name" value="CAF-1_p150_acidic"/>
</dbReference>
<feature type="domain" description="Chromatin assembly factor 1 subunit Cac1-like C-terminal" evidence="10">
    <location>
        <begin position="532"/>
        <end position="585"/>
    </location>
</feature>
<name>T5ALA9_OPHSC</name>
<dbReference type="eggNOG" id="KOG4364">
    <property type="taxonomic scope" value="Eukaryota"/>
</dbReference>
<dbReference type="GO" id="GO:0033186">
    <property type="term" value="C:CAF-1 complex"/>
    <property type="evidence" value="ECO:0007669"/>
    <property type="project" value="TreeGrafter"/>
</dbReference>
<dbReference type="EMBL" id="KE652228">
    <property type="protein sequence ID" value="EQL03186.1"/>
    <property type="molecule type" value="Genomic_DNA"/>
</dbReference>
<keyword evidence="5" id="KW-0234">DNA repair</keyword>
<dbReference type="InterPro" id="IPR048800">
    <property type="entry name" value="Cac1-like_C"/>
</dbReference>
<gene>
    <name evidence="11" type="ORF">OCS_01109</name>
</gene>
<evidence type="ECO:0000256" key="1">
    <source>
        <dbReference type="ARBA" id="ARBA00004123"/>
    </source>
</evidence>
<protein>
    <submittedName>
        <fullName evidence="11">Chromatin assembly factor 1 subunit A</fullName>
    </submittedName>
</protein>
<evidence type="ECO:0000313" key="12">
    <source>
        <dbReference type="Proteomes" id="UP000019374"/>
    </source>
</evidence>
<keyword evidence="2" id="KW-0235">DNA replication</keyword>
<evidence type="ECO:0000256" key="6">
    <source>
        <dbReference type="ARBA" id="ARBA00023242"/>
    </source>
</evidence>
<keyword evidence="3" id="KW-0227">DNA damage</keyword>
<evidence type="ECO:0000259" key="9">
    <source>
        <dbReference type="Pfam" id="PF12253"/>
    </source>
</evidence>
<dbReference type="InterPro" id="IPR022043">
    <property type="entry name" value="CAF1A_DD"/>
</dbReference>
<dbReference type="OrthoDB" id="79480at2759"/>
<feature type="region of interest" description="Disordered" evidence="7">
    <location>
        <begin position="484"/>
        <end position="507"/>
    </location>
</feature>
<dbReference type="GO" id="GO:0005634">
    <property type="term" value="C:nucleus"/>
    <property type="evidence" value="ECO:0007669"/>
    <property type="project" value="UniProtKB-SubCell"/>
</dbReference>
<sequence length="593" mass="66981">MDPNAQETESAGRKRSHIEFSADLVRTETDADMKAAAPVLPPVSQDGVASLLNDSAVPTDAGRGSPIPTSHSPQTPPKIVPPQEAQDDTRPATSASKPVVKRKRLTLQEKEVRDKDLAEKKREREAQAANRIAEKAKQDEEKAARVKERDEKRKKKEEDDRAKAEKKQKREEEQQRVQAEKDKKTRSQMTLKAFLVPGTPKKTAAESSSTLGSPSKTDSAAPESKPQPSVYERLFKPFYVKTDTRWTESIVQMGPEAREAQARLLDDFISGRRELEDMQTSFNAEKLLRLPCKMPKRGRLHHPVRHIMEIACKEAEKLKSAGLVSSDKAFEDARRTLAKVPMKVIAFSQDVRPPYYGTVTAQPFALGKGNIYRQARKSCHRRLPLDYNYDSEAEWQEDEGEDVDIDDDDDEQEDEDDMGGFLDDSEDAGLARRVFANTMEPESSGIRFEDQPGDSDGMLDEYKMEFVHDGTWAIDPWSAQYWEPEPKKKKTKSEEGAKMAPPPAPVNGLEAMRNVAEAEPVKLVKTELWDDVKRVILNNKALSKGSIIDIIFHQFRDSVSRAEVKNTIELFAEKKGPGRIKEWDLKPKYKIEL</sequence>
<organism evidence="11 12">
    <name type="scientific">Ophiocordyceps sinensis (strain Co18 / CGMCC 3.14243)</name>
    <name type="common">Yarsagumba caterpillar fungus</name>
    <name type="synonym">Hirsutella sinensis</name>
    <dbReference type="NCBI Taxonomy" id="911162"/>
    <lineage>
        <taxon>Eukaryota</taxon>
        <taxon>Fungi</taxon>
        <taxon>Dikarya</taxon>
        <taxon>Ascomycota</taxon>
        <taxon>Pezizomycotina</taxon>
        <taxon>Sordariomycetes</taxon>
        <taxon>Hypocreomycetidae</taxon>
        <taxon>Hypocreales</taxon>
        <taxon>Ophiocordycipitaceae</taxon>
        <taxon>Ophiocordyceps</taxon>
    </lineage>
</organism>
<dbReference type="Pfam" id="PF12253">
    <property type="entry name" value="CAF1A_dimeriz"/>
    <property type="match status" value="1"/>
</dbReference>
<feature type="domain" description="Chromatin assembly factor 1 p150 subunit acidic region" evidence="8">
    <location>
        <begin position="102"/>
        <end position="244"/>
    </location>
</feature>
<feature type="domain" description="Chromatin assembly factor 1 subunit A dimerization" evidence="9">
    <location>
        <begin position="343"/>
        <end position="417"/>
    </location>
</feature>
<evidence type="ECO:0000259" key="10">
    <source>
        <dbReference type="Pfam" id="PF21796"/>
    </source>
</evidence>
<evidence type="ECO:0000313" key="11">
    <source>
        <dbReference type="EMBL" id="EQL03186.1"/>
    </source>
</evidence>
<dbReference type="HOGENOM" id="CLU_013392_3_0_1"/>
<dbReference type="GO" id="GO:0006281">
    <property type="term" value="P:DNA repair"/>
    <property type="evidence" value="ECO:0007669"/>
    <property type="project" value="UniProtKB-KW"/>
</dbReference>
<evidence type="ECO:0000256" key="5">
    <source>
        <dbReference type="ARBA" id="ARBA00023204"/>
    </source>
</evidence>
<evidence type="ECO:0000256" key="2">
    <source>
        <dbReference type="ARBA" id="ARBA00022705"/>
    </source>
</evidence>
<feature type="region of interest" description="Disordered" evidence="7">
    <location>
        <begin position="390"/>
        <end position="424"/>
    </location>
</feature>
<evidence type="ECO:0000256" key="4">
    <source>
        <dbReference type="ARBA" id="ARBA00023186"/>
    </source>
</evidence>
<dbReference type="AlphaFoldDB" id="T5ALA9"/>
<feature type="region of interest" description="Disordered" evidence="7">
    <location>
        <begin position="1"/>
        <end position="228"/>
    </location>
</feature>
<feature type="compositionally biased region" description="Basic and acidic residues" evidence="7">
    <location>
        <begin position="17"/>
        <end position="33"/>
    </location>
</feature>
<keyword evidence="6" id="KW-0539">Nucleus</keyword>
<dbReference type="PANTHER" id="PTHR15272:SF0">
    <property type="entry name" value="CHROMATIN ASSEMBLY FACTOR 1 SUBUNIT A"/>
    <property type="match status" value="1"/>
</dbReference>
<reference evidence="11 12" key="1">
    <citation type="journal article" date="2013" name="Chin. Sci. Bull.">
        <title>Genome survey uncovers the secrets of sex and lifestyle in caterpillar fungus.</title>
        <authorList>
            <person name="Hu X."/>
            <person name="Zhang Y."/>
            <person name="Xiao G."/>
            <person name="Zheng P."/>
            <person name="Xia Y."/>
            <person name="Zhang X."/>
            <person name="St Leger R.J."/>
            <person name="Liu X."/>
            <person name="Wang C."/>
        </authorList>
    </citation>
    <scope>NUCLEOTIDE SEQUENCE [LARGE SCALE GENOMIC DNA]</scope>
    <source>
        <strain evidence="12">Co18 / CGMCC 3.14243</strain>
        <tissue evidence="11">Fruit-body</tissue>
    </source>
</reference>
<proteinExistence type="predicted"/>
<feature type="compositionally biased region" description="Basic and acidic residues" evidence="7">
    <location>
        <begin position="106"/>
        <end position="185"/>
    </location>
</feature>
<feature type="compositionally biased region" description="Polar residues" evidence="7">
    <location>
        <begin position="205"/>
        <end position="218"/>
    </location>
</feature>
<comment type="subcellular location">
    <subcellularLocation>
        <location evidence="1">Nucleus</location>
    </subcellularLocation>
</comment>
<dbReference type="Proteomes" id="UP000019374">
    <property type="component" value="Unassembled WGS sequence"/>
</dbReference>
<dbReference type="Pfam" id="PF21796">
    <property type="entry name" value="Cac1_C"/>
    <property type="match status" value="1"/>
</dbReference>
<dbReference type="Pfam" id="PF11600">
    <property type="entry name" value="CAF1A_acidic"/>
    <property type="match status" value="1"/>
</dbReference>
<dbReference type="PANTHER" id="PTHR15272">
    <property type="entry name" value="CHROMATIN ASSEMBLY FACTOR 1 SUBUNIT A CAF-1 SUBUNIT A"/>
    <property type="match status" value="1"/>
</dbReference>
<evidence type="ECO:0000256" key="3">
    <source>
        <dbReference type="ARBA" id="ARBA00022763"/>
    </source>
</evidence>
<accession>T5ALA9</accession>
<evidence type="ECO:0000259" key="8">
    <source>
        <dbReference type="Pfam" id="PF11600"/>
    </source>
</evidence>
<dbReference type="GO" id="GO:0006260">
    <property type="term" value="P:DNA replication"/>
    <property type="evidence" value="ECO:0007669"/>
    <property type="project" value="UniProtKB-KW"/>
</dbReference>